<dbReference type="Gene3D" id="3.90.1150.10">
    <property type="entry name" value="Aspartate Aminotransferase, domain 1"/>
    <property type="match status" value="1"/>
</dbReference>
<dbReference type="GO" id="GO:0005739">
    <property type="term" value="C:mitochondrion"/>
    <property type="evidence" value="ECO:0007669"/>
    <property type="project" value="TreeGrafter"/>
</dbReference>
<dbReference type="Gene3D" id="3.40.640.10">
    <property type="entry name" value="Type I PLP-dependent aspartate aminotransferase-like (Major domain)"/>
    <property type="match status" value="1"/>
</dbReference>
<dbReference type="PANTHER" id="PTHR43807">
    <property type="entry name" value="FI04487P"/>
    <property type="match status" value="1"/>
</dbReference>
<evidence type="ECO:0000256" key="6">
    <source>
        <dbReference type="ARBA" id="ARBA00022898"/>
    </source>
</evidence>
<name>A0A131Y332_IXORI</name>
<dbReference type="EMBL" id="GEFM01003016">
    <property type="protein sequence ID" value="JAP72780.1"/>
    <property type="molecule type" value="mRNA"/>
</dbReference>
<comment type="cofactor">
    <cofactor evidence="1">
        <name>pyridoxal 5'-phosphate</name>
        <dbReference type="ChEBI" id="CHEBI:597326"/>
    </cofactor>
</comment>
<dbReference type="FunFam" id="3.40.640.10:FF:000024">
    <property type="entry name" value="Kynurenine--oxoglutarate transaminase 3"/>
    <property type="match status" value="1"/>
</dbReference>
<organism evidence="9">
    <name type="scientific">Ixodes ricinus</name>
    <name type="common">Common tick</name>
    <name type="synonym">Acarus ricinus</name>
    <dbReference type="NCBI Taxonomy" id="34613"/>
    <lineage>
        <taxon>Eukaryota</taxon>
        <taxon>Metazoa</taxon>
        <taxon>Ecdysozoa</taxon>
        <taxon>Arthropoda</taxon>
        <taxon>Chelicerata</taxon>
        <taxon>Arachnida</taxon>
        <taxon>Acari</taxon>
        <taxon>Parasitiformes</taxon>
        <taxon>Ixodida</taxon>
        <taxon>Ixodoidea</taxon>
        <taxon>Ixodidae</taxon>
        <taxon>Ixodinae</taxon>
        <taxon>Ixodes</taxon>
    </lineage>
</organism>
<evidence type="ECO:0000256" key="3">
    <source>
        <dbReference type="ARBA" id="ARBA00011738"/>
    </source>
</evidence>
<dbReference type="FunFam" id="3.90.1150.10:FF:000021">
    <property type="entry name" value="Kynurenine--oxoglutarate transaminase 3"/>
    <property type="match status" value="1"/>
</dbReference>
<comment type="subunit">
    <text evidence="3">Homodimer.</text>
</comment>
<evidence type="ECO:0000256" key="7">
    <source>
        <dbReference type="ARBA" id="ARBA00024016"/>
    </source>
</evidence>
<evidence type="ECO:0000256" key="4">
    <source>
        <dbReference type="ARBA" id="ARBA00022576"/>
    </source>
</evidence>
<evidence type="ECO:0000256" key="2">
    <source>
        <dbReference type="ARBA" id="ARBA00007441"/>
    </source>
</evidence>
<keyword evidence="4 9" id="KW-0032">Aminotransferase</keyword>
<dbReference type="GO" id="GO:0016212">
    <property type="term" value="F:kynurenine-oxoglutarate transaminase activity"/>
    <property type="evidence" value="ECO:0007669"/>
    <property type="project" value="TreeGrafter"/>
</dbReference>
<dbReference type="InterPro" id="IPR004839">
    <property type="entry name" value="Aminotransferase_I/II_large"/>
</dbReference>
<evidence type="ECO:0000259" key="8">
    <source>
        <dbReference type="Pfam" id="PF00155"/>
    </source>
</evidence>
<dbReference type="Pfam" id="PF00155">
    <property type="entry name" value="Aminotran_1_2"/>
    <property type="match status" value="1"/>
</dbReference>
<reference evidence="9" key="1">
    <citation type="submission" date="2016-02" db="EMBL/GenBank/DDBJ databases">
        <title>RNAseq analyses of the midgut from blood- or serum-fed Ixodes ricinus ticks.</title>
        <authorList>
            <person name="Perner J."/>
            <person name="Provaznik J."/>
            <person name="Schrenkova J."/>
            <person name="Urbanova V."/>
            <person name="Ribeiro J.M."/>
            <person name="Kopacek P."/>
        </authorList>
    </citation>
    <scope>NUCLEOTIDE SEQUENCE</scope>
    <source>
        <tissue evidence="9">Gut</tissue>
    </source>
</reference>
<evidence type="ECO:0000256" key="1">
    <source>
        <dbReference type="ARBA" id="ARBA00001933"/>
    </source>
</evidence>
<dbReference type="InterPro" id="IPR015422">
    <property type="entry name" value="PyrdxlP-dep_Trfase_small"/>
</dbReference>
<dbReference type="SUPFAM" id="SSF53383">
    <property type="entry name" value="PLP-dependent transferases"/>
    <property type="match status" value="1"/>
</dbReference>
<dbReference type="GO" id="GO:0030170">
    <property type="term" value="F:pyridoxal phosphate binding"/>
    <property type="evidence" value="ECO:0007669"/>
    <property type="project" value="InterPro"/>
</dbReference>
<comment type="similarity">
    <text evidence="2">Belongs to the class-I pyridoxal-phosphate-dependent aminotransferase family.</text>
</comment>
<evidence type="ECO:0000313" key="9">
    <source>
        <dbReference type="EMBL" id="JAP72780.1"/>
    </source>
</evidence>
<keyword evidence="6" id="KW-0663">Pyridoxal phosphate</keyword>
<dbReference type="InterPro" id="IPR051326">
    <property type="entry name" value="Kynurenine-oxoglutarate_AT"/>
</dbReference>
<dbReference type="GO" id="GO:0070189">
    <property type="term" value="P:kynurenine metabolic process"/>
    <property type="evidence" value="ECO:0007669"/>
    <property type="project" value="UniProtKB-ARBA"/>
</dbReference>
<dbReference type="PANTHER" id="PTHR43807:SF20">
    <property type="entry name" value="FI04487P"/>
    <property type="match status" value="1"/>
</dbReference>
<feature type="domain" description="Aminotransferase class I/classII large" evidence="8">
    <location>
        <begin position="6"/>
        <end position="365"/>
    </location>
</feature>
<protein>
    <submittedName>
        <fullName evidence="9">Putative kynurenine aminotransferase glutamine transaminase k</fullName>
    </submittedName>
</protein>
<proteinExistence type="evidence at transcript level"/>
<dbReference type="AlphaFoldDB" id="A0A131Y332"/>
<dbReference type="InterPro" id="IPR015421">
    <property type="entry name" value="PyrdxlP-dep_Trfase_major"/>
</dbReference>
<accession>A0A131Y332</accession>
<dbReference type="CDD" id="cd00609">
    <property type="entry name" value="AAT_like"/>
    <property type="match status" value="1"/>
</dbReference>
<sequence>MVGALKESISKLNTLHQYTREFGHPRLVKALAKMYSRLVGREIDAEEEVVITVGAQQALYCTIFGMVNPGDEVIVIEPFFDGYKTITQIAEGVPVYIPLRPPQAKDGENVSSADWVLDPEELESKFNEKTKMIVLNTPHNPTGKVFSRQELEVIANLCKKHDVICLSDEVYEWLVFGGAEHVRMCTLPGMWERTITVGSAGKAFNITGWKVGWAYGERNVLRGTRLYHQSCRITVSTLLQEAVAIGIEHETDCIHEPTSYWKDLCARMQEKRDRFCRSLSCIGMTPTVPQGGYFIMADFSNIASKADIEGEGPKDERFATWLCRTKKLLGIPPSSFYGPATKVLAQHLIRFCFMREDSTLHQAIQILNEMKTTM</sequence>
<comment type="pathway">
    <text evidence="7">Amino-acid degradation; L-kynurenine degradation; kynurenate from L-kynurenine: step 1/2.</text>
</comment>
<dbReference type="InterPro" id="IPR015424">
    <property type="entry name" value="PyrdxlP-dep_Trfase"/>
</dbReference>
<evidence type="ECO:0000256" key="5">
    <source>
        <dbReference type="ARBA" id="ARBA00022679"/>
    </source>
</evidence>
<keyword evidence="5 9" id="KW-0808">Transferase</keyword>